<feature type="domain" description="Sulfite reductase [NADPH] flavoprotein alpha-component-like FAD-binding" evidence="7">
    <location>
        <begin position="13"/>
        <end position="112"/>
    </location>
</feature>
<dbReference type="OrthoDB" id="1856718at2759"/>
<name>A0A0B1SAF5_OESDE</name>
<dbReference type="GO" id="GO:0005829">
    <property type="term" value="C:cytosol"/>
    <property type="evidence" value="ECO:0007669"/>
    <property type="project" value="TreeGrafter"/>
</dbReference>
<evidence type="ECO:0000256" key="5">
    <source>
        <dbReference type="ARBA" id="ARBA00039088"/>
    </source>
</evidence>
<dbReference type="Gene3D" id="1.20.990.10">
    <property type="entry name" value="NADPH-cytochrome p450 Reductase, Chain A, domain 3"/>
    <property type="match status" value="1"/>
</dbReference>
<evidence type="ECO:0000256" key="1">
    <source>
        <dbReference type="ARBA" id="ARBA00001974"/>
    </source>
</evidence>
<dbReference type="GO" id="GO:0050660">
    <property type="term" value="F:flavin adenine dinucleotide binding"/>
    <property type="evidence" value="ECO:0007669"/>
    <property type="project" value="TreeGrafter"/>
</dbReference>
<sequence length="141" mass="15650">MGVLTIADQVCNVSVHPKTQKINPTLPPHVPPKSSLRHLFTNCLDIRRTPGRPVLRALAESASNEQEKRRLLELTSAQGLSEFNDFVRQPGLSLADILFAFPSLRPSPDRLIGMSYFHGLFLVRTVLLHAEVVVFVSSTPL</sequence>
<dbReference type="EC" id="1.16.1.8" evidence="5"/>
<accession>A0A0B1SAF5</accession>
<evidence type="ECO:0000256" key="4">
    <source>
        <dbReference type="ARBA" id="ARBA00023002"/>
    </source>
</evidence>
<dbReference type="FunFam" id="1.20.990.10:FF:000007">
    <property type="entry name" value="Methionine synthase reductase"/>
    <property type="match status" value="1"/>
</dbReference>
<gene>
    <name evidence="8" type="ORF">OESDEN_18025</name>
</gene>
<dbReference type="GO" id="GO:0050667">
    <property type="term" value="P:homocysteine metabolic process"/>
    <property type="evidence" value="ECO:0007669"/>
    <property type="project" value="TreeGrafter"/>
</dbReference>
<keyword evidence="4" id="KW-0560">Oxidoreductase</keyword>
<dbReference type="EMBL" id="KN580720">
    <property type="protein sequence ID" value="KHJ82283.1"/>
    <property type="molecule type" value="Genomic_DNA"/>
</dbReference>
<keyword evidence="2" id="KW-0285">Flavoprotein</keyword>
<evidence type="ECO:0000313" key="8">
    <source>
        <dbReference type="EMBL" id="KHJ82283.1"/>
    </source>
</evidence>
<dbReference type="SUPFAM" id="SSF63380">
    <property type="entry name" value="Riboflavin synthase domain-like"/>
    <property type="match status" value="1"/>
</dbReference>
<dbReference type="AlphaFoldDB" id="A0A0B1SAF5"/>
<dbReference type="InterPro" id="IPR003097">
    <property type="entry name" value="CysJ-like_FAD-binding"/>
</dbReference>
<dbReference type="Proteomes" id="UP000053660">
    <property type="component" value="Unassembled WGS sequence"/>
</dbReference>
<evidence type="ECO:0000313" key="9">
    <source>
        <dbReference type="Proteomes" id="UP000053660"/>
    </source>
</evidence>
<dbReference type="GO" id="GO:0009086">
    <property type="term" value="P:methionine biosynthetic process"/>
    <property type="evidence" value="ECO:0007669"/>
    <property type="project" value="TreeGrafter"/>
</dbReference>
<proteinExistence type="predicted"/>
<dbReference type="PANTHER" id="PTHR19384">
    <property type="entry name" value="NITRIC OXIDE SYNTHASE-RELATED"/>
    <property type="match status" value="1"/>
</dbReference>
<evidence type="ECO:0000259" key="7">
    <source>
        <dbReference type="Pfam" id="PF00667"/>
    </source>
</evidence>
<reference evidence="8 9" key="1">
    <citation type="submission" date="2014-03" db="EMBL/GenBank/DDBJ databases">
        <title>Draft genome of the hookworm Oesophagostomum dentatum.</title>
        <authorList>
            <person name="Mitreva M."/>
        </authorList>
    </citation>
    <scope>NUCLEOTIDE SEQUENCE [LARGE SCALE GENOMIC DNA]</scope>
    <source>
        <strain evidence="8 9">OD-Hann</strain>
    </source>
</reference>
<comment type="cofactor">
    <cofactor evidence="1">
        <name>FAD</name>
        <dbReference type="ChEBI" id="CHEBI:57692"/>
    </cofactor>
</comment>
<dbReference type="PANTHER" id="PTHR19384:SF84">
    <property type="entry name" value="METHIONINE SYNTHASE REDUCTASE"/>
    <property type="match status" value="1"/>
</dbReference>
<evidence type="ECO:0000256" key="6">
    <source>
        <dbReference type="ARBA" id="ARBA00040659"/>
    </source>
</evidence>
<dbReference type="Pfam" id="PF00667">
    <property type="entry name" value="FAD_binding_1"/>
    <property type="match status" value="1"/>
</dbReference>
<keyword evidence="9" id="KW-1185">Reference proteome</keyword>
<organism evidence="8 9">
    <name type="scientific">Oesophagostomum dentatum</name>
    <name type="common">Nodular worm</name>
    <dbReference type="NCBI Taxonomy" id="61180"/>
    <lineage>
        <taxon>Eukaryota</taxon>
        <taxon>Metazoa</taxon>
        <taxon>Ecdysozoa</taxon>
        <taxon>Nematoda</taxon>
        <taxon>Chromadorea</taxon>
        <taxon>Rhabditida</taxon>
        <taxon>Rhabditina</taxon>
        <taxon>Rhabditomorpha</taxon>
        <taxon>Strongyloidea</taxon>
        <taxon>Strongylidae</taxon>
        <taxon>Oesophagostomum</taxon>
    </lineage>
</organism>
<dbReference type="InterPro" id="IPR023173">
    <property type="entry name" value="NADPH_Cyt_P450_Rdtase_alpha"/>
</dbReference>
<protein>
    <recommendedName>
        <fullName evidence="6">Methionine synthase reductase</fullName>
        <ecNumber evidence="5">1.16.1.8</ecNumber>
    </recommendedName>
</protein>
<dbReference type="GO" id="GO:0030586">
    <property type="term" value="F:[methionine synthase] reductase (NADPH) activity"/>
    <property type="evidence" value="ECO:0007669"/>
    <property type="project" value="UniProtKB-EC"/>
</dbReference>
<keyword evidence="3" id="KW-0274">FAD</keyword>
<evidence type="ECO:0000256" key="3">
    <source>
        <dbReference type="ARBA" id="ARBA00022827"/>
    </source>
</evidence>
<dbReference type="InterPro" id="IPR017938">
    <property type="entry name" value="Riboflavin_synthase-like_b-brl"/>
</dbReference>
<evidence type="ECO:0000256" key="2">
    <source>
        <dbReference type="ARBA" id="ARBA00022630"/>
    </source>
</evidence>
<dbReference type="GO" id="GO:0010181">
    <property type="term" value="F:FMN binding"/>
    <property type="evidence" value="ECO:0007669"/>
    <property type="project" value="TreeGrafter"/>
</dbReference>